<proteinExistence type="predicted"/>
<dbReference type="EMBL" id="LJSK01000305">
    <property type="protein sequence ID" value="KPI83962.1"/>
    <property type="molecule type" value="Genomic_DNA"/>
</dbReference>
<feature type="compositionally biased region" description="Pro residues" evidence="1">
    <location>
        <begin position="1"/>
        <end position="11"/>
    </location>
</feature>
<organism evidence="2 3">
    <name type="scientific">Leptomonas seymouri</name>
    <dbReference type="NCBI Taxonomy" id="5684"/>
    <lineage>
        <taxon>Eukaryota</taxon>
        <taxon>Discoba</taxon>
        <taxon>Euglenozoa</taxon>
        <taxon>Kinetoplastea</taxon>
        <taxon>Metakinetoplastina</taxon>
        <taxon>Trypanosomatida</taxon>
        <taxon>Trypanosomatidae</taxon>
        <taxon>Leishmaniinae</taxon>
        <taxon>Leptomonas</taxon>
    </lineage>
</organism>
<evidence type="ECO:0000313" key="3">
    <source>
        <dbReference type="Proteomes" id="UP000038009"/>
    </source>
</evidence>
<name>A0A0N1PA25_LEPSE</name>
<dbReference type="OrthoDB" id="273270at2759"/>
<protein>
    <submittedName>
        <fullName evidence="2">Uncharacterized protein</fullName>
    </submittedName>
</protein>
<feature type="compositionally biased region" description="Low complexity" evidence="1">
    <location>
        <begin position="684"/>
        <end position="693"/>
    </location>
</feature>
<accession>A0A0N1PA25</accession>
<evidence type="ECO:0000256" key="1">
    <source>
        <dbReference type="SAM" id="MobiDB-lite"/>
    </source>
</evidence>
<dbReference type="AlphaFoldDB" id="A0A0N1PA25"/>
<dbReference type="OMA" id="YEKWCVD"/>
<comment type="caution">
    <text evidence="2">The sequence shown here is derived from an EMBL/GenBank/DDBJ whole genome shotgun (WGS) entry which is preliminary data.</text>
</comment>
<feature type="region of interest" description="Disordered" evidence="1">
    <location>
        <begin position="1017"/>
        <end position="1066"/>
    </location>
</feature>
<gene>
    <name evidence="2" type="ORF">ABL78_6993</name>
</gene>
<dbReference type="VEuPathDB" id="TriTrypDB:Lsey_0305_0050"/>
<dbReference type="Proteomes" id="UP000038009">
    <property type="component" value="Unassembled WGS sequence"/>
</dbReference>
<reference evidence="2 3" key="1">
    <citation type="journal article" date="2015" name="PLoS Pathog.">
        <title>Leptomonas seymouri: Adaptations to the Dixenous Life Cycle Analyzed by Genome Sequencing, Transcriptome Profiling and Co-infection with Leishmania donovani.</title>
        <authorList>
            <person name="Kraeva N."/>
            <person name="Butenko A."/>
            <person name="Hlavacova J."/>
            <person name="Kostygov A."/>
            <person name="Myskova J."/>
            <person name="Grybchuk D."/>
            <person name="Lestinova T."/>
            <person name="Votypka J."/>
            <person name="Volf P."/>
            <person name="Opperdoes F."/>
            <person name="Flegontov P."/>
            <person name="Lukes J."/>
            <person name="Yurchenko V."/>
        </authorList>
    </citation>
    <scope>NUCLEOTIDE SEQUENCE [LARGE SCALE GENOMIC DNA]</scope>
    <source>
        <strain evidence="2 3">ATCC 30220</strain>
    </source>
</reference>
<feature type="compositionally biased region" description="Low complexity" evidence="1">
    <location>
        <begin position="1033"/>
        <end position="1063"/>
    </location>
</feature>
<keyword evidence="3" id="KW-1185">Reference proteome</keyword>
<feature type="compositionally biased region" description="Pro residues" evidence="1">
    <location>
        <begin position="615"/>
        <end position="628"/>
    </location>
</feature>
<feature type="compositionally biased region" description="Polar residues" evidence="1">
    <location>
        <begin position="697"/>
        <end position="712"/>
    </location>
</feature>
<feature type="region of interest" description="Disordered" evidence="1">
    <location>
        <begin position="614"/>
        <end position="636"/>
    </location>
</feature>
<feature type="compositionally biased region" description="Basic and acidic residues" evidence="1">
    <location>
        <begin position="17"/>
        <end position="30"/>
    </location>
</feature>
<evidence type="ECO:0000313" key="2">
    <source>
        <dbReference type="EMBL" id="KPI83962.1"/>
    </source>
</evidence>
<feature type="region of interest" description="Disordered" evidence="1">
    <location>
        <begin position="1"/>
        <end position="31"/>
    </location>
</feature>
<sequence length="1143" mass="121799">MPASPFAPPPTASDSAVKAESDPDAEEKTWLPRKPPVHLSASEFLALWRPTHPANGIGSPQLGTLAIGSVVFAPCRVQNAAPPARGSPHAPHAPPPAYCIHYALAEVTGIQVMAGTVTVSFPFTDPGVDDEAVSLYECIPCPPACLARWLQADGGTGERSGEVEWAGDTPSPSACCSILERVLRVAPEDGPLPVNDIYTAMVSSAARDGHRRANRLSVAQQRCASRLRDLYCLSDEDNANDEDDGAGRSNDDALQIATVSGRKRVLETAGTEPTVDCTAKAAKGTPPPLKQTDTAEATATDVGAASLFTWKGVVEPCSSSPSAAGGASTQITTTVLVARYSSPLTLHVFFARVFQKVNTCMERKCRSSFTTAPPRPPLPWRRLHPPVDLPLRSPPVILSLFDSYAALRRFHVYMTVRGHVVQLQDGTDSRSTTQAPNCTTTTATRTNLVCQGRPPLPSRIPVVFGTESKVWLCMLRDDTAEEDANTDSGSAARVMADQLTRLLRAAPPIDALVTFREFEKGKSDDSVEDKVVTAEEVLLRMLPHLRSARLVCNLHDVPTLPLKPGTTATATANTQSAAASVVRVSGAIFGDRKLLVPCSPEQLTLLASVLADEPCPSPPTLSSPPPPAGQKRPRSADDALQALTPALLERIALGTFTDAAASALFDAFGDASAAVMVEPSSSPVSPSTANASPTLGAVQQVTESSLRSHSTPPTLLGTVEDVYEKWCVDPARFGEAFPVFQAVYALVADVFQNPALFRSEARQPPEQQGESVEKPLAQPTLSAASSSLPRVALVLPRGNPTHHPSLSTQQFLHTLRLFFTPWTLHEVGPVAMTASSATTTLQPATASYSPFAANTCLLWHQRGGVLLLFCDEPTTQLGALQDDADVVIACGKAAAAWVAANAAVSHHHRHPATAPAESAAVHFAVISELEVVPSVDHGTHLWLPVSLHAPSLVYPRNEEAREDALAGEPHTNGAATIRAPAWAALRWPITTAAEENRSQGQSEVLWERLLCTVGADGSPMPFTSATSPASTRPPQHQQQLQNQPSTLSASATTHPSSSSSLPGRRLRHVDVLPKTLRQAVVLWRHLGEASEKAAPVNGRVGERGMPWHMLREFVKTIALSCSTATPIRMSDVVLVRRFDSESP</sequence>
<feature type="region of interest" description="Disordered" evidence="1">
    <location>
        <begin position="684"/>
        <end position="712"/>
    </location>
</feature>
<feature type="compositionally biased region" description="Polar residues" evidence="1">
    <location>
        <begin position="1021"/>
        <end position="1032"/>
    </location>
</feature>